<organism evidence="2 3">
    <name type="scientific">Lysobacter panacisoli</name>
    <dbReference type="NCBI Taxonomy" id="1255263"/>
    <lineage>
        <taxon>Bacteria</taxon>
        <taxon>Pseudomonadati</taxon>
        <taxon>Pseudomonadota</taxon>
        <taxon>Gammaproteobacteria</taxon>
        <taxon>Lysobacterales</taxon>
        <taxon>Lysobacteraceae</taxon>
        <taxon>Lysobacter</taxon>
    </lineage>
</organism>
<sequence length="53" mass="5538">MKARHALMLVLSTLLVALLGYAYLHSRAASPLQDPSSQGTGSLEIARANATTA</sequence>
<dbReference type="EMBL" id="BAABKY010000006">
    <property type="protein sequence ID" value="GAA5082492.1"/>
    <property type="molecule type" value="Genomic_DNA"/>
</dbReference>
<evidence type="ECO:0000256" key="1">
    <source>
        <dbReference type="SAM" id="MobiDB-lite"/>
    </source>
</evidence>
<proteinExistence type="predicted"/>
<protein>
    <submittedName>
        <fullName evidence="2">Uncharacterized protein</fullName>
    </submittedName>
</protein>
<dbReference type="Proteomes" id="UP001501083">
    <property type="component" value="Unassembled WGS sequence"/>
</dbReference>
<evidence type="ECO:0000313" key="3">
    <source>
        <dbReference type="Proteomes" id="UP001501083"/>
    </source>
</evidence>
<accession>A0ABP9LP63</accession>
<keyword evidence="3" id="KW-1185">Reference proteome</keyword>
<name>A0ABP9LP63_9GAMM</name>
<evidence type="ECO:0000313" key="2">
    <source>
        <dbReference type="EMBL" id="GAA5082492.1"/>
    </source>
</evidence>
<feature type="region of interest" description="Disordered" evidence="1">
    <location>
        <begin position="30"/>
        <end position="53"/>
    </location>
</feature>
<dbReference type="RefSeq" id="WP_158984048.1">
    <property type="nucleotide sequence ID" value="NZ_BAABKY010000006.1"/>
</dbReference>
<reference evidence="3" key="1">
    <citation type="journal article" date="2019" name="Int. J. Syst. Evol. Microbiol.">
        <title>The Global Catalogue of Microorganisms (GCM) 10K type strain sequencing project: providing services to taxonomists for standard genome sequencing and annotation.</title>
        <authorList>
            <consortium name="The Broad Institute Genomics Platform"/>
            <consortium name="The Broad Institute Genome Sequencing Center for Infectious Disease"/>
            <person name="Wu L."/>
            <person name="Ma J."/>
        </authorList>
    </citation>
    <scope>NUCLEOTIDE SEQUENCE [LARGE SCALE GENOMIC DNA]</scope>
    <source>
        <strain evidence="3">JCM 19212</strain>
    </source>
</reference>
<gene>
    <name evidence="2" type="ORF">GCM10025759_34140</name>
</gene>
<comment type="caution">
    <text evidence="2">The sequence shown here is derived from an EMBL/GenBank/DDBJ whole genome shotgun (WGS) entry which is preliminary data.</text>
</comment>